<evidence type="ECO:0000256" key="3">
    <source>
        <dbReference type="ARBA" id="ARBA00023125"/>
    </source>
</evidence>
<evidence type="ECO:0000256" key="4">
    <source>
        <dbReference type="ARBA" id="ARBA00023172"/>
    </source>
</evidence>
<evidence type="ECO:0000259" key="5">
    <source>
        <dbReference type="PROSITE" id="PS51898"/>
    </source>
</evidence>
<dbReference type="RefSeq" id="WP_269819162.1">
    <property type="nucleotide sequence ID" value="NZ_CP114976.1"/>
</dbReference>
<dbReference type="Proteomes" id="UP001212189">
    <property type="component" value="Chromosome"/>
</dbReference>
<gene>
    <name evidence="6" type="ORF">O6P33_05255</name>
</gene>
<evidence type="ECO:0000313" key="7">
    <source>
        <dbReference type="Proteomes" id="UP001212189"/>
    </source>
</evidence>
<dbReference type="GO" id="GO:0015074">
    <property type="term" value="P:DNA integration"/>
    <property type="evidence" value="ECO:0007669"/>
    <property type="project" value="UniProtKB-KW"/>
</dbReference>
<evidence type="ECO:0000256" key="2">
    <source>
        <dbReference type="ARBA" id="ARBA00022908"/>
    </source>
</evidence>
<name>A0AAE9VR63_9GAMM</name>
<evidence type="ECO:0000256" key="1">
    <source>
        <dbReference type="ARBA" id="ARBA00008857"/>
    </source>
</evidence>
<reference evidence="6 7" key="1">
    <citation type="submission" date="2022-12" db="EMBL/GenBank/DDBJ databases">
        <title>Coexistence and Characterization of a Novel Tigecycline Resistance gene tet(X) variant and blaNDM-1 in a Pseudomonas caeni Isolate of Chicken Origin.</title>
        <authorList>
            <person name="Lu X."/>
            <person name="Zhang L."/>
            <person name="Li R."/>
            <person name="Wang Z."/>
        </authorList>
    </citation>
    <scope>NUCLEOTIDE SEQUENCE [LARGE SCALE GENOMIC DNA]</scope>
    <source>
        <strain evidence="6 7">CE14</strain>
    </source>
</reference>
<dbReference type="Gene3D" id="1.10.150.130">
    <property type="match status" value="1"/>
</dbReference>
<dbReference type="InterPro" id="IPR025166">
    <property type="entry name" value="Integrase_DNA_bind_dom"/>
</dbReference>
<dbReference type="AlphaFoldDB" id="A0AAE9VR63"/>
<accession>A0AAE9VR63</accession>
<keyword evidence="4" id="KW-0233">DNA recombination</keyword>
<dbReference type="Gene3D" id="3.30.160.390">
    <property type="entry name" value="Integrase, DNA-binding domain"/>
    <property type="match status" value="1"/>
</dbReference>
<dbReference type="EMBL" id="CP114976">
    <property type="protein sequence ID" value="WBE26239.1"/>
    <property type="molecule type" value="Genomic_DNA"/>
</dbReference>
<keyword evidence="2" id="KW-0229">DNA integration</keyword>
<dbReference type="InterPro" id="IPR010998">
    <property type="entry name" value="Integrase_recombinase_N"/>
</dbReference>
<sequence length="474" mass="52740">MKDLRLVFSTGRASSAETATKVIEDHLKERRKDPEQFTGIRTVFTCDITGGLELRIGVRTVWSLSYNIKRGSKWSKRRYVMGFYPALSVAAARTQANALKGDIAQGIDPAQAKKEIAEQRQKAIDEACTVTELFNQWICSPVMTSRKLGTDEPARMMKKDVLPVIGKLDVKSVTPRHLASINNRVAERGNRAANILLALLRQMMGYALDQGIIEALPRFPSKLEENAPCDRVLSVPELVELFDKLPSAKLINTTELAIKIQLATACRIGELLRAKWSDVCLDAGEWVIPAENSKNGDPIKIFLSQYAQGLFKQLKDISADADYIVSSVTGAGAIDQKAVTKQVRDRQRGVQIAGRTKLFNTLILSCGTWTPHDLRRTAASSMQSLQINPYIIERCLNHKPDKITATYIPQDPELEMYEAWEAWGQVLAVADSAKGAELAALYTANAKQPIVRRKRLAELMRQLKGNVVQLHKMA</sequence>
<comment type="similarity">
    <text evidence="1">Belongs to the 'phage' integrase family.</text>
</comment>
<feature type="domain" description="Tyr recombinase" evidence="5">
    <location>
        <begin position="228"/>
        <end position="421"/>
    </location>
</feature>
<dbReference type="PANTHER" id="PTHR30629">
    <property type="entry name" value="PROPHAGE INTEGRASE"/>
    <property type="match status" value="1"/>
</dbReference>
<evidence type="ECO:0000313" key="6">
    <source>
        <dbReference type="EMBL" id="WBE26239.1"/>
    </source>
</evidence>
<protein>
    <submittedName>
        <fullName evidence="6">Tyrosine-type recombinase/integrase</fullName>
    </submittedName>
</protein>
<proteinExistence type="inferred from homology"/>
<dbReference type="PROSITE" id="PS51898">
    <property type="entry name" value="TYR_RECOMBINASE"/>
    <property type="match status" value="1"/>
</dbReference>
<dbReference type="CDD" id="cd00801">
    <property type="entry name" value="INT_P4_C"/>
    <property type="match status" value="1"/>
</dbReference>
<dbReference type="InterPro" id="IPR038488">
    <property type="entry name" value="Integrase_DNA-bd_sf"/>
</dbReference>
<keyword evidence="3" id="KW-0238">DNA-binding</keyword>
<dbReference type="GO" id="GO:0003677">
    <property type="term" value="F:DNA binding"/>
    <property type="evidence" value="ECO:0007669"/>
    <property type="project" value="UniProtKB-KW"/>
</dbReference>
<dbReference type="InterPro" id="IPR002104">
    <property type="entry name" value="Integrase_catalytic"/>
</dbReference>
<dbReference type="InterPro" id="IPR050808">
    <property type="entry name" value="Phage_Integrase"/>
</dbReference>
<dbReference type="InterPro" id="IPR013762">
    <property type="entry name" value="Integrase-like_cat_sf"/>
</dbReference>
<dbReference type="Pfam" id="PF13356">
    <property type="entry name" value="Arm-DNA-bind_3"/>
    <property type="match status" value="1"/>
</dbReference>
<dbReference type="Pfam" id="PF00589">
    <property type="entry name" value="Phage_integrase"/>
    <property type="match status" value="1"/>
</dbReference>
<keyword evidence="7" id="KW-1185">Reference proteome</keyword>
<organism evidence="6 7">
    <name type="scientific">Denitrificimonas caeni</name>
    <dbReference type="NCBI Taxonomy" id="521720"/>
    <lineage>
        <taxon>Bacteria</taxon>
        <taxon>Pseudomonadati</taxon>
        <taxon>Pseudomonadota</taxon>
        <taxon>Gammaproteobacteria</taxon>
        <taxon>Pseudomonadales</taxon>
        <taxon>Pseudomonadaceae</taxon>
        <taxon>Denitrificimonas</taxon>
    </lineage>
</organism>
<dbReference type="KEGG" id="dce:O6P33_05255"/>
<dbReference type="Gene3D" id="1.10.443.10">
    <property type="entry name" value="Intergrase catalytic core"/>
    <property type="match status" value="1"/>
</dbReference>
<dbReference type="SUPFAM" id="SSF56349">
    <property type="entry name" value="DNA breaking-rejoining enzymes"/>
    <property type="match status" value="1"/>
</dbReference>
<dbReference type="PANTHER" id="PTHR30629:SF2">
    <property type="entry name" value="PROPHAGE INTEGRASE INTS-RELATED"/>
    <property type="match status" value="1"/>
</dbReference>
<dbReference type="InterPro" id="IPR011010">
    <property type="entry name" value="DNA_brk_join_enz"/>
</dbReference>
<dbReference type="GO" id="GO:0006310">
    <property type="term" value="P:DNA recombination"/>
    <property type="evidence" value="ECO:0007669"/>
    <property type="project" value="UniProtKB-KW"/>
</dbReference>